<gene>
    <name evidence="4" type="primary">LOC121213565</name>
</gene>
<protein>
    <recommendedName>
        <fullName evidence="2">Retrotransposon gag domain-containing protein</fullName>
    </recommendedName>
</protein>
<feature type="compositionally biased region" description="Basic and acidic residues" evidence="1">
    <location>
        <begin position="157"/>
        <end position="172"/>
    </location>
</feature>
<dbReference type="RefSeq" id="XP_040942290.1">
    <property type="nucleotide sequence ID" value="XM_041086356.1"/>
</dbReference>
<dbReference type="PANTHER" id="PTHR34482:SF36">
    <property type="entry name" value="RETROTRANSPOSON GAG DOMAIN-CONTAINING PROTEIN"/>
    <property type="match status" value="1"/>
</dbReference>
<dbReference type="InterPro" id="IPR005162">
    <property type="entry name" value="Retrotrans_gag_dom"/>
</dbReference>
<evidence type="ECO:0000256" key="1">
    <source>
        <dbReference type="SAM" id="MobiDB-lite"/>
    </source>
</evidence>
<dbReference type="GeneID" id="121213565"/>
<evidence type="ECO:0000313" key="3">
    <source>
        <dbReference type="Proteomes" id="UP000818029"/>
    </source>
</evidence>
<dbReference type="PANTHER" id="PTHR34482">
    <property type="entry name" value="DNA DAMAGE-INDUCIBLE PROTEIN 1-LIKE"/>
    <property type="match status" value="1"/>
</dbReference>
<dbReference type="Pfam" id="PF03732">
    <property type="entry name" value="Retrotrans_gag"/>
    <property type="match status" value="1"/>
</dbReference>
<feature type="domain" description="Retrotransposon gag" evidence="2">
    <location>
        <begin position="41"/>
        <end position="124"/>
    </location>
</feature>
<feature type="region of interest" description="Disordered" evidence="1">
    <location>
        <begin position="157"/>
        <end position="203"/>
    </location>
</feature>
<evidence type="ECO:0000313" key="4">
    <source>
        <dbReference type="RefSeq" id="XP_040942290.1"/>
    </source>
</evidence>
<name>A0ABM2ZHZ1_GOSHI</name>
<reference evidence="4" key="2">
    <citation type="submission" date="2025-08" db="UniProtKB">
        <authorList>
            <consortium name="RefSeq"/>
        </authorList>
    </citation>
    <scope>IDENTIFICATION</scope>
</reference>
<feature type="compositionally biased region" description="Basic residues" evidence="1">
    <location>
        <begin position="10"/>
        <end position="21"/>
    </location>
</feature>
<evidence type="ECO:0000259" key="2">
    <source>
        <dbReference type="Pfam" id="PF03732"/>
    </source>
</evidence>
<organism evidence="3 4">
    <name type="scientific">Gossypium hirsutum</name>
    <name type="common">Upland cotton</name>
    <name type="synonym">Gossypium mexicanum</name>
    <dbReference type="NCBI Taxonomy" id="3635"/>
    <lineage>
        <taxon>Eukaryota</taxon>
        <taxon>Viridiplantae</taxon>
        <taxon>Streptophyta</taxon>
        <taxon>Embryophyta</taxon>
        <taxon>Tracheophyta</taxon>
        <taxon>Spermatophyta</taxon>
        <taxon>Magnoliopsida</taxon>
        <taxon>eudicotyledons</taxon>
        <taxon>Gunneridae</taxon>
        <taxon>Pentapetalae</taxon>
        <taxon>rosids</taxon>
        <taxon>malvids</taxon>
        <taxon>Malvales</taxon>
        <taxon>Malvaceae</taxon>
        <taxon>Malvoideae</taxon>
        <taxon>Gossypium</taxon>
    </lineage>
</organism>
<reference evidence="3" key="1">
    <citation type="journal article" date="2020" name="Nat. Genet.">
        <title>Genomic diversifications of five Gossypium allopolyploid species and their impact on cotton improvement.</title>
        <authorList>
            <person name="Chen Z.J."/>
            <person name="Sreedasyam A."/>
            <person name="Ando A."/>
            <person name="Song Q."/>
            <person name="De Santiago L.M."/>
            <person name="Hulse-Kemp A.M."/>
            <person name="Ding M."/>
            <person name="Ye W."/>
            <person name="Kirkbride R.C."/>
            <person name="Jenkins J."/>
            <person name="Plott C."/>
            <person name="Lovell J."/>
            <person name="Lin Y.M."/>
            <person name="Vaughn R."/>
            <person name="Liu B."/>
            <person name="Simpson S."/>
            <person name="Scheffler B.E."/>
            <person name="Wen L."/>
            <person name="Saski C.A."/>
            <person name="Grover C.E."/>
            <person name="Hu G."/>
            <person name="Conover J.L."/>
            <person name="Carlson J.W."/>
            <person name="Shu S."/>
            <person name="Boston L.B."/>
            <person name="Williams M."/>
            <person name="Peterson D.G."/>
            <person name="McGee K."/>
            <person name="Jones D.C."/>
            <person name="Wendel J.F."/>
            <person name="Stelly D.M."/>
            <person name="Grimwood J."/>
            <person name="Schmutz J."/>
        </authorList>
    </citation>
    <scope>NUCLEOTIDE SEQUENCE [LARGE SCALE GENOMIC DNA]</scope>
    <source>
        <strain evidence="3">cv. TM-1</strain>
    </source>
</reference>
<sequence length="203" mass="23419">MMSACGTHSRGTRRRGGRHRKTRDESSSLGSMPNLDMSETLWWLSVKESTQPDHLNWDYFKTTFQGKFVDASYVDARRRELMNLTRGDKTVAGCEAKFLKLSRYARGMVAFEYEKCVHFEDGLRDNLRVLIAPQRVREFSVLVDKAKITEEVKRIERQNRDHERGKKKRDSELFNSVHIPKKRAKPDGPSRVGVPVAHTGVQP</sequence>
<accession>A0ABM2ZHZ1</accession>
<feature type="region of interest" description="Disordered" evidence="1">
    <location>
        <begin position="1"/>
        <end position="32"/>
    </location>
</feature>
<keyword evidence="3" id="KW-1185">Reference proteome</keyword>
<dbReference type="Proteomes" id="UP000818029">
    <property type="component" value="Chromosome D01"/>
</dbReference>
<proteinExistence type="predicted"/>